<gene>
    <name evidence="1" type="ORF">DEIGR_200232</name>
</gene>
<name>A0A100HMG4_9DEIO</name>
<organism evidence="1 2">
    <name type="scientific">Deinococcus grandis</name>
    <dbReference type="NCBI Taxonomy" id="57498"/>
    <lineage>
        <taxon>Bacteria</taxon>
        <taxon>Thermotogati</taxon>
        <taxon>Deinococcota</taxon>
        <taxon>Deinococci</taxon>
        <taxon>Deinococcales</taxon>
        <taxon>Deinococcaceae</taxon>
        <taxon>Deinococcus</taxon>
    </lineage>
</organism>
<dbReference type="Proteomes" id="UP000056209">
    <property type="component" value="Unassembled WGS sequence"/>
</dbReference>
<accession>A0A100HMG4</accession>
<reference evidence="2" key="1">
    <citation type="submission" date="2015-11" db="EMBL/GenBank/DDBJ databases">
        <title>Draft Genome Sequence of the Radioresistant Bacterium Deinococcus grandis, Isolated from Freshwater Fish in Japan.</title>
        <authorList>
            <person name="Satoh K."/>
            <person name="Onodera T."/>
            <person name="Omoso K."/>
            <person name="Takeda-Yano K."/>
            <person name="Katayama T."/>
            <person name="Oono Y."/>
            <person name="Narumi I."/>
        </authorList>
    </citation>
    <scope>NUCLEOTIDE SEQUENCE [LARGE SCALE GENOMIC DNA]</scope>
    <source>
        <strain evidence="2">ATCC 43672</strain>
    </source>
</reference>
<keyword evidence="2" id="KW-1185">Reference proteome</keyword>
<sequence length="79" mass="8208">MVEGLGDAVGAEAQFAHGLFDAFAQDLVDGVVAVEDAGDGGDGDLGALGNVVDGWGFFADGVPPLRNRLLKCMLQMYHK</sequence>
<protein>
    <submittedName>
        <fullName evidence="1">Chaperone activator Sti1</fullName>
    </submittedName>
</protein>
<dbReference type="AlphaFoldDB" id="A0A100HMG4"/>
<proteinExistence type="predicted"/>
<evidence type="ECO:0000313" key="1">
    <source>
        <dbReference type="EMBL" id="GAQ23377.1"/>
    </source>
</evidence>
<evidence type="ECO:0000313" key="2">
    <source>
        <dbReference type="Proteomes" id="UP000056209"/>
    </source>
</evidence>
<dbReference type="EMBL" id="BCMS01000002">
    <property type="protein sequence ID" value="GAQ23377.1"/>
    <property type="molecule type" value="Genomic_DNA"/>
</dbReference>
<comment type="caution">
    <text evidence="1">The sequence shown here is derived from an EMBL/GenBank/DDBJ whole genome shotgun (WGS) entry which is preliminary data.</text>
</comment>